<dbReference type="Proteomes" id="UP000184694">
    <property type="component" value="Unassembled WGS sequence"/>
</dbReference>
<dbReference type="EMBL" id="FSRG01000009">
    <property type="protein sequence ID" value="SIO40749.1"/>
    <property type="molecule type" value="Genomic_DNA"/>
</dbReference>
<reference evidence="2" key="1">
    <citation type="submission" date="2016-11" db="EMBL/GenBank/DDBJ databases">
        <authorList>
            <person name="Varghese N."/>
            <person name="Submissions S."/>
        </authorList>
    </citation>
    <scope>NUCLEOTIDE SEQUENCE [LARGE SCALE GENOMIC DNA]</scope>
    <source>
        <strain evidence="2">DSM 17456</strain>
    </source>
</reference>
<evidence type="ECO:0000313" key="2">
    <source>
        <dbReference type="Proteomes" id="UP000184694"/>
    </source>
</evidence>
<dbReference type="AlphaFoldDB" id="A0A1N6J9B3"/>
<proteinExistence type="predicted"/>
<protein>
    <submittedName>
        <fullName evidence="1">Uncharacterized protein</fullName>
    </submittedName>
</protein>
<organism evidence="1 2">
    <name type="scientific">Halodesulfovibrio marinisediminis DSM 17456</name>
    <dbReference type="NCBI Taxonomy" id="1121457"/>
    <lineage>
        <taxon>Bacteria</taxon>
        <taxon>Pseudomonadati</taxon>
        <taxon>Thermodesulfobacteriota</taxon>
        <taxon>Desulfovibrionia</taxon>
        <taxon>Desulfovibrionales</taxon>
        <taxon>Desulfovibrionaceae</taxon>
        <taxon>Halodesulfovibrio</taxon>
    </lineage>
</organism>
<accession>A0A1N6J9B3</accession>
<keyword evidence="2" id="KW-1185">Reference proteome</keyword>
<name>A0A1N6J9B3_9BACT</name>
<sequence length="92" mass="10704">MARTTNKNCNCCVYHRGTCTIGISTKPRTRCSNYLPLCVSCPYPETFCSTCRLRPFNELKSEIYQDKELGNHMYGCVWDESSPHRDMLREKN</sequence>
<evidence type="ECO:0000313" key="1">
    <source>
        <dbReference type="EMBL" id="SIO40749.1"/>
    </source>
</evidence>
<gene>
    <name evidence="1" type="ORF">SAMN02745161_3236</name>
</gene>